<name>A0A839RTJ2_9ACTN</name>
<keyword evidence="1" id="KW-0805">Transcription regulation</keyword>
<dbReference type="AlphaFoldDB" id="A0A839RTJ2"/>
<reference evidence="6 7" key="1">
    <citation type="submission" date="2020-08" db="EMBL/GenBank/DDBJ databases">
        <title>Sequencing the genomes of 1000 actinobacteria strains.</title>
        <authorList>
            <person name="Klenk H.-P."/>
        </authorList>
    </citation>
    <scope>NUCLEOTIDE SEQUENCE [LARGE SCALE GENOMIC DNA]</scope>
    <source>
        <strain evidence="6 7">DSM 45258</strain>
    </source>
</reference>
<sequence length="203" mass="22172">MPLRPDDVDALAARIQARSYDFAERIFTGGEASAGVWIVKSGRVELTVGSGKRRVVVQILRGGDVDGDVQHFLGHPMPYSAHALGDATLLFLGVRDFEDLLSRHPTVARRWLQTVAQRVATSQDRIIGLLGCGMVEQVARMLIDEAVDGVVELPQKTLAAMLGVQRQSLNRVLKKFERAGFVRVRYSAVDILNMHGLAAAVTA</sequence>
<dbReference type="EMBL" id="JACHWS010000004">
    <property type="protein sequence ID" value="MBB3039536.1"/>
    <property type="molecule type" value="Genomic_DNA"/>
</dbReference>
<accession>A0A839RTJ2</accession>
<proteinExistence type="predicted"/>
<keyword evidence="2" id="KW-0238">DNA-binding</keyword>
<keyword evidence="3" id="KW-0804">Transcription</keyword>
<dbReference type="RefSeq" id="WP_232322834.1">
    <property type="nucleotide sequence ID" value="NZ_BDDI01000001.1"/>
</dbReference>
<dbReference type="PROSITE" id="PS50042">
    <property type="entry name" value="CNMP_BINDING_3"/>
    <property type="match status" value="1"/>
</dbReference>
<dbReference type="GO" id="GO:0003700">
    <property type="term" value="F:DNA-binding transcription factor activity"/>
    <property type="evidence" value="ECO:0007669"/>
    <property type="project" value="TreeGrafter"/>
</dbReference>
<comment type="caution">
    <text evidence="6">The sequence shown here is derived from an EMBL/GenBank/DDBJ whole genome shotgun (WGS) entry which is preliminary data.</text>
</comment>
<dbReference type="InterPro" id="IPR012318">
    <property type="entry name" value="HTH_CRP"/>
</dbReference>
<dbReference type="Pfam" id="PF13545">
    <property type="entry name" value="HTH_Crp_2"/>
    <property type="match status" value="1"/>
</dbReference>
<dbReference type="InterPro" id="IPR014710">
    <property type="entry name" value="RmlC-like_jellyroll"/>
</dbReference>
<dbReference type="GO" id="GO:0003677">
    <property type="term" value="F:DNA binding"/>
    <property type="evidence" value="ECO:0007669"/>
    <property type="project" value="UniProtKB-KW"/>
</dbReference>
<evidence type="ECO:0000256" key="1">
    <source>
        <dbReference type="ARBA" id="ARBA00023015"/>
    </source>
</evidence>
<dbReference type="SUPFAM" id="SSF51206">
    <property type="entry name" value="cAMP-binding domain-like"/>
    <property type="match status" value="1"/>
</dbReference>
<protein>
    <submittedName>
        <fullName evidence="6">CRP-like cAMP-binding protein</fullName>
    </submittedName>
</protein>
<dbReference type="Proteomes" id="UP000567922">
    <property type="component" value="Unassembled WGS sequence"/>
</dbReference>
<dbReference type="InterPro" id="IPR018490">
    <property type="entry name" value="cNMP-bd_dom_sf"/>
</dbReference>
<dbReference type="PROSITE" id="PS51063">
    <property type="entry name" value="HTH_CRP_2"/>
    <property type="match status" value="1"/>
</dbReference>
<evidence type="ECO:0000256" key="2">
    <source>
        <dbReference type="ARBA" id="ARBA00023125"/>
    </source>
</evidence>
<feature type="domain" description="HTH crp-type" evidence="5">
    <location>
        <begin position="132"/>
        <end position="195"/>
    </location>
</feature>
<evidence type="ECO:0000259" key="4">
    <source>
        <dbReference type="PROSITE" id="PS50042"/>
    </source>
</evidence>
<keyword evidence="7" id="KW-1185">Reference proteome</keyword>
<dbReference type="Gene3D" id="2.60.120.10">
    <property type="entry name" value="Jelly Rolls"/>
    <property type="match status" value="1"/>
</dbReference>
<gene>
    <name evidence="6" type="ORF">FHU29_004024</name>
</gene>
<evidence type="ECO:0000259" key="5">
    <source>
        <dbReference type="PROSITE" id="PS51063"/>
    </source>
</evidence>
<dbReference type="Pfam" id="PF00027">
    <property type="entry name" value="cNMP_binding"/>
    <property type="match status" value="1"/>
</dbReference>
<dbReference type="PANTHER" id="PTHR24567:SF74">
    <property type="entry name" value="HTH-TYPE TRANSCRIPTIONAL REGULATOR ARCR"/>
    <property type="match status" value="1"/>
</dbReference>
<evidence type="ECO:0000313" key="7">
    <source>
        <dbReference type="Proteomes" id="UP000567922"/>
    </source>
</evidence>
<evidence type="ECO:0000256" key="3">
    <source>
        <dbReference type="ARBA" id="ARBA00023163"/>
    </source>
</evidence>
<dbReference type="SMART" id="SM00419">
    <property type="entry name" value="HTH_CRP"/>
    <property type="match status" value="1"/>
</dbReference>
<organism evidence="6 7">
    <name type="scientific">Hoyosella altamirensis</name>
    <dbReference type="NCBI Taxonomy" id="616997"/>
    <lineage>
        <taxon>Bacteria</taxon>
        <taxon>Bacillati</taxon>
        <taxon>Actinomycetota</taxon>
        <taxon>Actinomycetes</taxon>
        <taxon>Mycobacteriales</taxon>
        <taxon>Hoyosellaceae</taxon>
        <taxon>Hoyosella</taxon>
    </lineage>
</organism>
<dbReference type="InterPro" id="IPR050397">
    <property type="entry name" value="Env_Response_Regulators"/>
</dbReference>
<dbReference type="InterPro" id="IPR000595">
    <property type="entry name" value="cNMP-bd_dom"/>
</dbReference>
<dbReference type="PANTHER" id="PTHR24567">
    <property type="entry name" value="CRP FAMILY TRANSCRIPTIONAL REGULATORY PROTEIN"/>
    <property type="match status" value="1"/>
</dbReference>
<dbReference type="SUPFAM" id="SSF46785">
    <property type="entry name" value="Winged helix' DNA-binding domain"/>
    <property type="match status" value="1"/>
</dbReference>
<evidence type="ECO:0000313" key="6">
    <source>
        <dbReference type="EMBL" id="MBB3039536.1"/>
    </source>
</evidence>
<feature type="domain" description="Cyclic nucleotide-binding" evidence="4">
    <location>
        <begin position="1"/>
        <end position="118"/>
    </location>
</feature>
<dbReference type="InterPro" id="IPR036390">
    <property type="entry name" value="WH_DNA-bd_sf"/>
</dbReference>
<dbReference type="GO" id="GO:0005829">
    <property type="term" value="C:cytosol"/>
    <property type="evidence" value="ECO:0007669"/>
    <property type="project" value="TreeGrafter"/>
</dbReference>
<dbReference type="CDD" id="cd00038">
    <property type="entry name" value="CAP_ED"/>
    <property type="match status" value="1"/>
</dbReference>